<evidence type="ECO:0000256" key="1">
    <source>
        <dbReference type="ARBA" id="ARBA00009798"/>
    </source>
</evidence>
<protein>
    <recommendedName>
        <fullName evidence="4">Cys-tRNA(Pro)/Cys-tRNA(Cys) deacylase</fullName>
        <ecNumber evidence="4">4.2.-.-</ecNumber>
    </recommendedName>
</protein>
<dbReference type="AlphaFoldDB" id="A0A0R1H682"/>
<proteinExistence type="inferred from homology"/>
<dbReference type="PANTHER" id="PTHR30411:SF0">
    <property type="entry name" value="CYS-TRNA(PRO)_CYS-TRNA(CYS) DEACYLASE YBAK"/>
    <property type="match status" value="1"/>
</dbReference>
<dbReference type="Proteomes" id="UP000051461">
    <property type="component" value="Unassembled WGS sequence"/>
</dbReference>
<dbReference type="GO" id="GO:0002161">
    <property type="term" value="F:aminoacyl-tRNA deacylase activity"/>
    <property type="evidence" value="ECO:0007669"/>
    <property type="project" value="InterPro"/>
</dbReference>
<dbReference type="GO" id="GO:0006412">
    <property type="term" value="P:translation"/>
    <property type="evidence" value="ECO:0007669"/>
    <property type="project" value="UniProtKB-KW"/>
</dbReference>
<reference evidence="6 7" key="1">
    <citation type="journal article" date="2015" name="Genome Announc.">
        <title>Expanding the biotechnology potential of lactobacilli through comparative genomics of 213 strains and associated genera.</title>
        <authorList>
            <person name="Sun Z."/>
            <person name="Harris H.M."/>
            <person name="McCann A."/>
            <person name="Guo C."/>
            <person name="Argimon S."/>
            <person name="Zhang W."/>
            <person name="Yang X."/>
            <person name="Jeffery I.B."/>
            <person name="Cooney J.C."/>
            <person name="Kagawa T.F."/>
            <person name="Liu W."/>
            <person name="Song Y."/>
            <person name="Salvetti E."/>
            <person name="Wrobel A."/>
            <person name="Rasinkangas P."/>
            <person name="Parkhill J."/>
            <person name="Rea M.C."/>
            <person name="O'Sullivan O."/>
            <person name="Ritari J."/>
            <person name="Douillard F.P."/>
            <person name="Paul Ross R."/>
            <person name="Yang R."/>
            <person name="Briner A.E."/>
            <person name="Felis G.E."/>
            <person name="de Vos W.M."/>
            <person name="Barrangou R."/>
            <person name="Klaenhammer T.R."/>
            <person name="Caufield P.W."/>
            <person name="Cui Y."/>
            <person name="Zhang H."/>
            <person name="O'Toole P.W."/>
        </authorList>
    </citation>
    <scope>NUCLEOTIDE SEQUENCE [LARGE SCALE GENOMIC DNA]</scope>
    <source>
        <strain evidence="6 7">DSM 20003</strain>
    </source>
</reference>
<gene>
    <name evidence="6" type="ORF">FC07_GL002670</name>
</gene>
<name>A0A0R1H682_9LACO</name>
<evidence type="ECO:0000259" key="5">
    <source>
        <dbReference type="Pfam" id="PF04073"/>
    </source>
</evidence>
<evidence type="ECO:0000313" key="6">
    <source>
        <dbReference type="EMBL" id="KRK38954.1"/>
    </source>
</evidence>
<dbReference type="SUPFAM" id="SSF55826">
    <property type="entry name" value="YbaK/ProRS associated domain"/>
    <property type="match status" value="1"/>
</dbReference>
<dbReference type="InterPro" id="IPR004369">
    <property type="entry name" value="Prolyl-tRNA_editing_YbaK/EbsC"/>
</dbReference>
<evidence type="ECO:0000256" key="3">
    <source>
        <dbReference type="ARBA" id="ARBA00023239"/>
    </source>
</evidence>
<evidence type="ECO:0000256" key="4">
    <source>
        <dbReference type="PIRNR" id="PIRNR006181"/>
    </source>
</evidence>
<dbReference type="STRING" id="1423726.FC07_GL002670"/>
<organism evidence="6 7">
    <name type="scientific">Loigolactobacillus bifermentans DSM 20003</name>
    <dbReference type="NCBI Taxonomy" id="1423726"/>
    <lineage>
        <taxon>Bacteria</taxon>
        <taxon>Bacillati</taxon>
        <taxon>Bacillota</taxon>
        <taxon>Bacilli</taxon>
        <taxon>Lactobacillales</taxon>
        <taxon>Lactobacillaceae</taxon>
        <taxon>Loigolactobacillus</taxon>
    </lineage>
</organism>
<keyword evidence="3 4" id="KW-0456">Lyase</keyword>
<dbReference type="InterPro" id="IPR036754">
    <property type="entry name" value="YbaK/aa-tRNA-synt-asso_dom_sf"/>
</dbReference>
<dbReference type="EC" id="4.2.-.-" evidence="4"/>
<sequence>MKMSKKKKITKTLVEKILDQAKIAYESFEFPTEQEGDVRQIKLDEAHINDHLIYKTLALTGQKTGPVIGVVPLDERINYKKLAKVSGNRKVGMVPLKELIATTGYEHGANSPVAIHQTHGYPIYFATEAQNEPTILVSAGKLGRSVKVDPRELVQFLGATFADIAEPDTD</sequence>
<dbReference type="InterPro" id="IPR007214">
    <property type="entry name" value="YbaK/aa-tRNA-synth-assoc-dom"/>
</dbReference>
<dbReference type="Gene3D" id="3.90.960.10">
    <property type="entry name" value="YbaK/aminoacyl-tRNA synthetase-associated domain"/>
    <property type="match status" value="1"/>
</dbReference>
<dbReference type="Pfam" id="PF04073">
    <property type="entry name" value="tRNA_edit"/>
    <property type="match status" value="1"/>
</dbReference>
<dbReference type="CDD" id="cd00002">
    <property type="entry name" value="YbaK_deacylase"/>
    <property type="match status" value="1"/>
</dbReference>
<dbReference type="PIRSF" id="PIRSF006181">
    <property type="entry name" value="EbsC_YbaK"/>
    <property type="match status" value="1"/>
</dbReference>
<dbReference type="GO" id="GO:0016829">
    <property type="term" value="F:lyase activity"/>
    <property type="evidence" value="ECO:0007669"/>
    <property type="project" value="UniProtKB-KW"/>
</dbReference>
<evidence type="ECO:0000313" key="7">
    <source>
        <dbReference type="Proteomes" id="UP000051461"/>
    </source>
</evidence>
<keyword evidence="2 4" id="KW-0648">Protein biosynthesis</keyword>
<feature type="domain" description="YbaK/aminoacyl-tRNA synthetase-associated" evidence="5">
    <location>
        <begin position="46"/>
        <end position="156"/>
    </location>
</feature>
<dbReference type="PANTHER" id="PTHR30411">
    <property type="entry name" value="CYTOPLASMIC PROTEIN"/>
    <property type="match status" value="1"/>
</dbReference>
<dbReference type="EMBL" id="AZDA01000046">
    <property type="protein sequence ID" value="KRK38954.1"/>
    <property type="molecule type" value="Genomic_DNA"/>
</dbReference>
<keyword evidence="7" id="KW-1185">Reference proteome</keyword>
<evidence type="ECO:0000256" key="2">
    <source>
        <dbReference type="ARBA" id="ARBA00022917"/>
    </source>
</evidence>
<comment type="similarity">
    <text evidence="1 4">Belongs to the prolyl-tRNA editing family. YbaK/EbsC subfamily.</text>
</comment>
<comment type="caution">
    <text evidence="6">The sequence shown here is derived from an EMBL/GenBank/DDBJ whole genome shotgun (WGS) entry which is preliminary data.</text>
</comment>
<accession>A0A0R1H682</accession>
<dbReference type="PATRIC" id="fig|1423726.3.peg.2779"/>